<comment type="caution">
    <text evidence="1">The sequence shown here is derived from an EMBL/GenBank/DDBJ whole genome shotgun (WGS) entry which is preliminary data.</text>
</comment>
<evidence type="ECO:0008006" key="3">
    <source>
        <dbReference type="Google" id="ProtNLM"/>
    </source>
</evidence>
<keyword evidence="2" id="KW-1185">Reference proteome</keyword>
<name>A0AAV3RUY5_LITER</name>
<dbReference type="Proteomes" id="UP001454036">
    <property type="component" value="Unassembled WGS sequence"/>
</dbReference>
<dbReference type="AlphaFoldDB" id="A0AAV3RUY5"/>
<evidence type="ECO:0000313" key="1">
    <source>
        <dbReference type="EMBL" id="GAA0184212.1"/>
    </source>
</evidence>
<reference evidence="1 2" key="1">
    <citation type="submission" date="2024-01" db="EMBL/GenBank/DDBJ databases">
        <title>The complete chloroplast genome sequence of Lithospermum erythrorhizon: insights into the phylogenetic relationship among Boraginaceae species and the maternal lineages of purple gromwells.</title>
        <authorList>
            <person name="Okada T."/>
            <person name="Watanabe K."/>
        </authorList>
    </citation>
    <scope>NUCLEOTIDE SEQUENCE [LARGE SCALE GENOMIC DNA]</scope>
</reference>
<accession>A0AAV3RUY5</accession>
<dbReference type="SUPFAM" id="SSF56672">
    <property type="entry name" value="DNA/RNA polymerases"/>
    <property type="match status" value="1"/>
</dbReference>
<proteinExistence type="predicted"/>
<dbReference type="InterPro" id="IPR043128">
    <property type="entry name" value="Rev_trsase/Diguanyl_cyclase"/>
</dbReference>
<gene>
    <name evidence="1" type="ORF">LIER_31500</name>
</gene>
<organism evidence="1 2">
    <name type="scientific">Lithospermum erythrorhizon</name>
    <name type="common">Purple gromwell</name>
    <name type="synonym">Lithospermum officinale var. erythrorhizon</name>
    <dbReference type="NCBI Taxonomy" id="34254"/>
    <lineage>
        <taxon>Eukaryota</taxon>
        <taxon>Viridiplantae</taxon>
        <taxon>Streptophyta</taxon>
        <taxon>Embryophyta</taxon>
        <taxon>Tracheophyta</taxon>
        <taxon>Spermatophyta</taxon>
        <taxon>Magnoliopsida</taxon>
        <taxon>eudicotyledons</taxon>
        <taxon>Gunneridae</taxon>
        <taxon>Pentapetalae</taxon>
        <taxon>asterids</taxon>
        <taxon>lamiids</taxon>
        <taxon>Boraginales</taxon>
        <taxon>Boraginaceae</taxon>
        <taxon>Boraginoideae</taxon>
        <taxon>Lithospermeae</taxon>
        <taxon>Lithospermum</taxon>
    </lineage>
</organism>
<dbReference type="EMBL" id="BAABME010011730">
    <property type="protein sequence ID" value="GAA0184212.1"/>
    <property type="molecule type" value="Genomic_DNA"/>
</dbReference>
<dbReference type="InterPro" id="IPR043502">
    <property type="entry name" value="DNA/RNA_pol_sf"/>
</dbReference>
<protein>
    <recommendedName>
        <fullName evidence="3">Reverse transcriptase/retrotransposon-derived protein RNase H-like domain-containing protein</fullName>
    </recommendedName>
</protein>
<evidence type="ECO:0000313" key="2">
    <source>
        <dbReference type="Proteomes" id="UP001454036"/>
    </source>
</evidence>
<dbReference type="Gene3D" id="3.30.70.270">
    <property type="match status" value="1"/>
</dbReference>
<sequence length="137" mass="16100">MICEKGIEPNPDKIKALFEMKPPNSYKDIQKLTRCLAALSRFISKFGERNLPFFKGLRKALTNKFHWDDERNKAFEALKQYLGSPQLFFRPEEREELQLYLAIAEAAVVCCCERWMAYKGQYTMSAMYAMDRKKDIP</sequence>